<dbReference type="Pfam" id="PF00005">
    <property type="entry name" value="ABC_tran"/>
    <property type="match status" value="2"/>
</dbReference>
<evidence type="ECO:0000256" key="4">
    <source>
        <dbReference type="SAM" id="Coils"/>
    </source>
</evidence>
<sequence>MVGNLVLHDISYQYTDSSEPLFKHFNASLSRGWTALLADNGLGKTTLAQLICGRRTPTQGEVQPSPRTLICAYCEQECVSEPEGLAEFRDDWSAESIALRDELGIGDDWGYRYDTLSGGERKRLQIACALYSRPDVLVLDEPTNHVDEHTRGIVAEAMRGFHGIGLLVSHDVELIDATCGQCLMLERRHADGANYVVLERYAGNYSKANTTRALMAEHAVQQLKDAKAKQRSLEHAKERRRQMMEAAARRKHAGHTIDRLDHDARNSHKWLDKQRDKASAASYRALGSRVNMAAAAVRTMEVGAKRYDGGILADIVPSVRRELAHVDSGIVCFGTAERVAQDSGRGMPVSALQVEGNRWSARMLPDTGQEAEGTIPGMLIPALSVGPCDHIGLEGRNGSGKSTLVRALLSSVACDLPTMTVEQVASPTEGRHLLAQLHALDADALSQVVAAYARLNADPDRLMAGEEPSPGQLQKLRLCLGLLHSPQLMVLDEPTNHLDLNSKHTLASFLHSYRGAVIVVSHERWFLDEVCGKQ</sequence>
<accession>A0AAV2W3K5</accession>
<keyword evidence="3" id="KW-0067">ATP-binding</keyword>
<dbReference type="RefSeq" id="WP_014697669.1">
    <property type="nucleotide sequence ID" value="NZ_CBUQ010000007.1"/>
</dbReference>
<dbReference type="CDD" id="cd03221">
    <property type="entry name" value="ABCF_EF-3"/>
    <property type="match status" value="1"/>
</dbReference>
<dbReference type="PANTHER" id="PTHR19211:SF14">
    <property type="entry name" value="ATP-BINDING CASSETTE SUB-FAMILY F MEMBER 1"/>
    <property type="match status" value="1"/>
</dbReference>
<evidence type="ECO:0000313" key="7">
    <source>
        <dbReference type="Proteomes" id="UP000035645"/>
    </source>
</evidence>
<keyword evidence="2" id="KW-0547">Nucleotide-binding</keyword>
<reference evidence="6 7" key="1">
    <citation type="submission" date="2013-10" db="EMBL/GenBank/DDBJ databases">
        <authorList>
            <person name="Manrique M."/>
        </authorList>
    </citation>
    <scope>NUCLEOTIDE SEQUENCE [LARGE SCALE GENOMIC DNA]</scope>
    <source>
        <strain evidence="6 7">IM386</strain>
    </source>
</reference>
<dbReference type="GO" id="GO:0005524">
    <property type="term" value="F:ATP binding"/>
    <property type="evidence" value="ECO:0007669"/>
    <property type="project" value="UniProtKB-KW"/>
</dbReference>
<dbReference type="PROSITE" id="PS50893">
    <property type="entry name" value="ABC_TRANSPORTER_2"/>
    <property type="match status" value="1"/>
</dbReference>
<gene>
    <name evidence="6" type="ORF">BANIM336_01104</name>
</gene>
<dbReference type="PROSITE" id="PS00211">
    <property type="entry name" value="ABC_TRANSPORTER_1"/>
    <property type="match status" value="1"/>
</dbReference>
<name>A0AAV2W3K5_9BIFI</name>
<dbReference type="SUPFAM" id="SSF52540">
    <property type="entry name" value="P-loop containing nucleoside triphosphate hydrolases"/>
    <property type="match status" value="2"/>
</dbReference>
<dbReference type="Gene3D" id="3.40.50.300">
    <property type="entry name" value="P-loop containing nucleotide triphosphate hydrolases"/>
    <property type="match status" value="3"/>
</dbReference>
<dbReference type="InterPro" id="IPR003439">
    <property type="entry name" value="ABC_transporter-like_ATP-bd"/>
</dbReference>
<feature type="domain" description="ABC transporter" evidence="5">
    <location>
        <begin position="5"/>
        <end position="213"/>
    </location>
</feature>
<dbReference type="GO" id="GO:0016887">
    <property type="term" value="F:ATP hydrolysis activity"/>
    <property type="evidence" value="ECO:0007669"/>
    <property type="project" value="InterPro"/>
</dbReference>
<evidence type="ECO:0000256" key="3">
    <source>
        <dbReference type="ARBA" id="ARBA00022840"/>
    </source>
</evidence>
<evidence type="ECO:0000256" key="2">
    <source>
        <dbReference type="ARBA" id="ARBA00022741"/>
    </source>
</evidence>
<organism evidence="6 7">
    <name type="scientific">Bifidobacterium animalis subsp. animalis IM386</name>
    <dbReference type="NCBI Taxonomy" id="1402194"/>
    <lineage>
        <taxon>Bacteria</taxon>
        <taxon>Bacillati</taxon>
        <taxon>Actinomycetota</taxon>
        <taxon>Actinomycetes</taxon>
        <taxon>Bifidobacteriales</taxon>
        <taxon>Bifidobacteriaceae</taxon>
        <taxon>Bifidobacterium</taxon>
    </lineage>
</organism>
<dbReference type="AlphaFoldDB" id="A0AAV2W3K5"/>
<comment type="caution">
    <text evidence="6">The sequence shown here is derived from an EMBL/GenBank/DDBJ whole genome shotgun (WGS) entry which is preliminary data.</text>
</comment>
<dbReference type="Proteomes" id="UP000035645">
    <property type="component" value="Unassembled WGS sequence"/>
</dbReference>
<proteinExistence type="predicted"/>
<feature type="coiled-coil region" evidence="4">
    <location>
        <begin position="216"/>
        <end position="246"/>
    </location>
</feature>
<evidence type="ECO:0000259" key="5">
    <source>
        <dbReference type="PROSITE" id="PS50893"/>
    </source>
</evidence>
<evidence type="ECO:0000256" key="1">
    <source>
        <dbReference type="ARBA" id="ARBA00022737"/>
    </source>
</evidence>
<dbReference type="InterPro" id="IPR003593">
    <property type="entry name" value="AAA+_ATPase"/>
</dbReference>
<dbReference type="InterPro" id="IPR027417">
    <property type="entry name" value="P-loop_NTPase"/>
</dbReference>
<reference evidence="6 7" key="2">
    <citation type="submission" date="2015-01" db="EMBL/GenBank/DDBJ databases">
        <title>Genome sequence of a Bifidobacterium animalis strain.</title>
        <authorList>
            <person name="Bogovic-Matijasic B."/>
            <person name="Hacin B."/>
            <person name="Citar M."/>
            <person name="Svigelj K."/>
            <person name="Stempelj M."/>
            <person name="Rogelj I."/>
        </authorList>
    </citation>
    <scope>NUCLEOTIDE SEQUENCE [LARGE SCALE GENOMIC DNA]</scope>
    <source>
        <strain evidence="6 7">IM386</strain>
    </source>
</reference>
<protein>
    <submittedName>
        <fullName evidence="6">ABC transporter related protein</fullName>
    </submittedName>
</protein>
<keyword evidence="1" id="KW-0677">Repeat</keyword>
<evidence type="ECO:0000313" key="6">
    <source>
        <dbReference type="EMBL" id="CDI67783.1"/>
    </source>
</evidence>
<dbReference type="InterPro" id="IPR017871">
    <property type="entry name" value="ABC_transporter-like_CS"/>
</dbReference>
<dbReference type="PANTHER" id="PTHR19211">
    <property type="entry name" value="ATP-BINDING TRANSPORT PROTEIN-RELATED"/>
    <property type="match status" value="1"/>
</dbReference>
<dbReference type="SMART" id="SM00382">
    <property type="entry name" value="AAA"/>
    <property type="match status" value="2"/>
</dbReference>
<dbReference type="InterPro" id="IPR050611">
    <property type="entry name" value="ABCF"/>
</dbReference>
<keyword evidence="4" id="KW-0175">Coiled coil</keyword>
<dbReference type="EMBL" id="CBUQ010000007">
    <property type="protein sequence ID" value="CDI67783.1"/>
    <property type="molecule type" value="Genomic_DNA"/>
</dbReference>